<keyword evidence="8" id="KW-0414">Isoprene biosynthesis</keyword>
<dbReference type="InterPro" id="IPR015797">
    <property type="entry name" value="NUDIX_hydrolase-like_dom_sf"/>
</dbReference>
<comment type="caution">
    <text evidence="11">The sequence shown here is derived from an EMBL/GenBank/DDBJ whole genome shotgun (WGS) entry which is preliminary data.</text>
</comment>
<evidence type="ECO:0000313" key="11">
    <source>
        <dbReference type="EMBL" id="MPM87238.1"/>
    </source>
</evidence>
<dbReference type="NCBIfam" id="NF002995">
    <property type="entry name" value="PRK03759.1"/>
    <property type="match status" value="1"/>
</dbReference>
<name>A0A645DDW8_9ZZZZ</name>
<evidence type="ECO:0000256" key="7">
    <source>
        <dbReference type="ARBA" id="ARBA00023211"/>
    </source>
</evidence>
<evidence type="ECO:0000256" key="9">
    <source>
        <dbReference type="ARBA" id="ARBA00023235"/>
    </source>
</evidence>
<dbReference type="NCBIfam" id="TIGR02150">
    <property type="entry name" value="IPP_isom_1"/>
    <property type="match status" value="1"/>
</dbReference>
<sequence>MKDNEQLVQLVDERDNPVGTMEKMEAHRHPALHRAVSVLVFNSSGDWLLHRRAAGKYHSACLWTNACCTHPWPGETHTDAARRRLQEEMDIAAEGELAHLFDFVYQAKVNDELTEYEYDRVFSLTSDEIPHPDPDEVDEWRYVTTDTLHQEIMQYPSHFTEWFKLIFKRSAGT</sequence>
<dbReference type="Pfam" id="PF00293">
    <property type="entry name" value="NUDIX"/>
    <property type="match status" value="1"/>
</dbReference>
<gene>
    <name evidence="11" type="primary">idi_22</name>
    <name evidence="11" type="ORF">SDC9_134333</name>
</gene>
<dbReference type="GO" id="GO:0050992">
    <property type="term" value="P:dimethylallyl diphosphate biosynthetic process"/>
    <property type="evidence" value="ECO:0007669"/>
    <property type="project" value="UniProtKB-UniPathway"/>
</dbReference>
<proteinExistence type="inferred from homology"/>
<dbReference type="PANTHER" id="PTHR10885">
    <property type="entry name" value="ISOPENTENYL-DIPHOSPHATE DELTA-ISOMERASE"/>
    <property type="match status" value="1"/>
</dbReference>
<dbReference type="GO" id="GO:0009240">
    <property type="term" value="P:isopentenyl diphosphate biosynthetic process"/>
    <property type="evidence" value="ECO:0007669"/>
    <property type="project" value="TreeGrafter"/>
</dbReference>
<dbReference type="GO" id="GO:0046872">
    <property type="term" value="F:metal ion binding"/>
    <property type="evidence" value="ECO:0007669"/>
    <property type="project" value="UniProtKB-KW"/>
</dbReference>
<dbReference type="InterPro" id="IPR011876">
    <property type="entry name" value="IsopentenylPP_isomerase_typ1"/>
</dbReference>
<comment type="pathway">
    <text evidence="1">Isoprenoid biosynthesis; dimethylallyl diphosphate biosynthesis; dimethylallyl diphosphate from isopentenyl diphosphate: step 1/1.</text>
</comment>
<dbReference type="EMBL" id="VSSQ01035102">
    <property type="protein sequence ID" value="MPM87238.1"/>
    <property type="molecule type" value="Genomic_DNA"/>
</dbReference>
<dbReference type="EC" id="5.3.3.2" evidence="3"/>
<keyword evidence="4" id="KW-0963">Cytoplasm</keyword>
<dbReference type="UniPathway" id="UPA00059">
    <property type="reaction ID" value="UER00104"/>
</dbReference>
<keyword evidence="5" id="KW-0479">Metal-binding</keyword>
<keyword evidence="7" id="KW-0464">Manganese</keyword>
<evidence type="ECO:0000256" key="6">
    <source>
        <dbReference type="ARBA" id="ARBA00022842"/>
    </source>
</evidence>
<evidence type="ECO:0000256" key="4">
    <source>
        <dbReference type="ARBA" id="ARBA00022490"/>
    </source>
</evidence>
<comment type="similarity">
    <text evidence="2">Belongs to the IPP isomerase type 1 family.</text>
</comment>
<dbReference type="InterPro" id="IPR000086">
    <property type="entry name" value="NUDIX_hydrolase_dom"/>
</dbReference>
<dbReference type="AlphaFoldDB" id="A0A645DDW8"/>
<dbReference type="SUPFAM" id="SSF55811">
    <property type="entry name" value="Nudix"/>
    <property type="match status" value="1"/>
</dbReference>
<evidence type="ECO:0000256" key="8">
    <source>
        <dbReference type="ARBA" id="ARBA00023229"/>
    </source>
</evidence>
<dbReference type="PIRSF" id="PIRSF018427">
    <property type="entry name" value="Isopntndiph_ism"/>
    <property type="match status" value="1"/>
</dbReference>
<evidence type="ECO:0000256" key="3">
    <source>
        <dbReference type="ARBA" id="ARBA00012057"/>
    </source>
</evidence>
<dbReference type="CDD" id="cd02885">
    <property type="entry name" value="NUDIX_IPP_Isomerase"/>
    <property type="match status" value="1"/>
</dbReference>
<keyword evidence="9 11" id="KW-0413">Isomerase</keyword>
<evidence type="ECO:0000256" key="5">
    <source>
        <dbReference type="ARBA" id="ARBA00022723"/>
    </source>
</evidence>
<reference evidence="11" key="1">
    <citation type="submission" date="2019-08" db="EMBL/GenBank/DDBJ databases">
        <authorList>
            <person name="Kucharzyk K."/>
            <person name="Murdoch R.W."/>
            <person name="Higgins S."/>
            <person name="Loffler F."/>
        </authorList>
    </citation>
    <scope>NUCLEOTIDE SEQUENCE</scope>
</reference>
<feature type="domain" description="Nudix hydrolase" evidence="10">
    <location>
        <begin position="31"/>
        <end position="165"/>
    </location>
</feature>
<protein>
    <recommendedName>
        <fullName evidence="3">isopentenyl-diphosphate Delta-isomerase</fullName>
        <ecNumber evidence="3">5.3.3.2</ecNumber>
    </recommendedName>
</protein>
<dbReference type="HAMAP" id="MF_00202">
    <property type="entry name" value="Idi"/>
    <property type="match status" value="1"/>
</dbReference>
<dbReference type="Gene3D" id="3.90.79.10">
    <property type="entry name" value="Nucleoside Triphosphate Pyrophosphohydrolase"/>
    <property type="match status" value="1"/>
</dbReference>
<evidence type="ECO:0000256" key="1">
    <source>
        <dbReference type="ARBA" id="ARBA00004826"/>
    </source>
</evidence>
<evidence type="ECO:0000256" key="2">
    <source>
        <dbReference type="ARBA" id="ARBA00007579"/>
    </source>
</evidence>
<dbReference type="InterPro" id="IPR056375">
    <property type="entry name" value="Idi_bact"/>
</dbReference>
<accession>A0A645DDW8</accession>
<dbReference type="PANTHER" id="PTHR10885:SF0">
    <property type="entry name" value="ISOPENTENYL-DIPHOSPHATE DELTA-ISOMERASE"/>
    <property type="match status" value="1"/>
</dbReference>
<dbReference type="GO" id="GO:0004452">
    <property type="term" value="F:isopentenyl-diphosphate delta-isomerase activity"/>
    <property type="evidence" value="ECO:0007669"/>
    <property type="project" value="UniProtKB-EC"/>
</dbReference>
<evidence type="ECO:0000259" key="10">
    <source>
        <dbReference type="PROSITE" id="PS51462"/>
    </source>
</evidence>
<keyword evidence="6" id="KW-0460">Magnesium</keyword>
<dbReference type="GO" id="GO:0005737">
    <property type="term" value="C:cytoplasm"/>
    <property type="evidence" value="ECO:0007669"/>
    <property type="project" value="TreeGrafter"/>
</dbReference>
<organism evidence="11">
    <name type="scientific">bioreactor metagenome</name>
    <dbReference type="NCBI Taxonomy" id="1076179"/>
    <lineage>
        <taxon>unclassified sequences</taxon>
        <taxon>metagenomes</taxon>
        <taxon>ecological metagenomes</taxon>
    </lineage>
</organism>
<dbReference type="PROSITE" id="PS51462">
    <property type="entry name" value="NUDIX"/>
    <property type="match status" value="1"/>
</dbReference>